<dbReference type="Proteomes" id="UP000245699">
    <property type="component" value="Unassembled WGS sequence"/>
</dbReference>
<dbReference type="EMBL" id="MBFT01000905">
    <property type="protein sequence ID" value="PVU86490.1"/>
    <property type="molecule type" value="Genomic_DNA"/>
</dbReference>
<name>A0A2T9Y2D4_9FUNG</name>
<comment type="subcellular location">
    <subcellularLocation>
        <location evidence="1">Nucleus</location>
    </subcellularLocation>
</comment>
<dbReference type="STRING" id="61424.A0A2T9Y2D4"/>
<evidence type="ECO:0000256" key="2">
    <source>
        <dbReference type="ARBA" id="ARBA00023125"/>
    </source>
</evidence>
<dbReference type="InterPro" id="IPR001005">
    <property type="entry name" value="SANT/Myb"/>
</dbReference>
<dbReference type="GO" id="GO:0003700">
    <property type="term" value="F:DNA-binding transcription factor activity"/>
    <property type="evidence" value="ECO:0007669"/>
    <property type="project" value="TreeGrafter"/>
</dbReference>
<dbReference type="PANTHER" id="PTHR46380">
    <property type="entry name" value="CYCLIN-D-BINDING MYB-LIKE TRANSCRIPTION FACTOR 1"/>
    <property type="match status" value="1"/>
</dbReference>
<dbReference type="InterPro" id="IPR017930">
    <property type="entry name" value="Myb_dom"/>
</dbReference>
<dbReference type="Pfam" id="PF00249">
    <property type="entry name" value="Myb_DNA-binding"/>
    <property type="match status" value="1"/>
</dbReference>
<evidence type="ECO:0000256" key="3">
    <source>
        <dbReference type="ARBA" id="ARBA00023242"/>
    </source>
</evidence>
<dbReference type="SMART" id="SM00717">
    <property type="entry name" value="SANT"/>
    <property type="match status" value="2"/>
</dbReference>
<evidence type="ECO:0000256" key="1">
    <source>
        <dbReference type="ARBA" id="ARBA00004123"/>
    </source>
</evidence>
<keyword evidence="8" id="KW-1185">Reference proteome</keyword>
<dbReference type="CDD" id="cd00167">
    <property type="entry name" value="SANT"/>
    <property type="match status" value="1"/>
</dbReference>
<accession>A0A2T9Y2D4</accession>
<evidence type="ECO:0000259" key="5">
    <source>
        <dbReference type="PROSITE" id="PS50090"/>
    </source>
</evidence>
<protein>
    <submittedName>
        <fullName evidence="7">Uncharacterized protein</fullName>
    </submittedName>
</protein>
<reference evidence="7 8" key="1">
    <citation type="journal article" date="2018" name="MBio">
        <title>Comparative Genomics Reveals the Core Gene Toolbox for the Fungus-Insect Symbiosis.</title>
        <authorList>
            <person name="Wang Y."/>
            <person name="Stata M."/>
            <person name="Wang W."/>
            <person name="Stajich J.E."/>
            <person name="White M.M."/>
            <person name="Moncalvo J.M."/>
        </authorList>
    </citation>
    <scope>NUCLEOTIDE SEQUENCE [LARGE SCALE GENOMIC DNA]</scope>
    <source>
        <strain evidence="7 8">AUS-77-4</strain>
    </source>
</reference>
<keyword evidence="3" id="KW-0539">Nucleus</keyword>
<dbReference type="GO" id="GO:0005634">
    <property type="term" value="C:nucleus"/>
    <property type="evidence" value="ECO:0007669"/>
    <property type="project" value="UniProtKB-SubCell"/>
</dbReference>
<evidence type="ECO:0000313" key="7">
    <source>
        <dbReference type="EMBL" id="PVU86490.1"/>
    </source>
</evidence>
<feature type="domain" description="HTH myb-type" evidence="6">
    <location>
        <begin position="453"/>
        <end position="500"/>
    </location>
</feature>
<feature type="domain" description="Myb-like" evidence="5">
    <location>
        <begin position="447"/>
        <end position="496"/>
    </location>
</feature>
<evidence type="ECO:0000256" key="4">
    <source>
        <dbReference type="SAM" id="MobiDB-lite"/>
    </source>
</evidence>
<dbReference type="Gene3D" id="1.10.10.60">
    <property type="entry name" value="Homeodomain-like"/>
    <property type="match status" value="1"/>
</dbReference>
<feature type="region of interest" description="Disordered" evidence="4">
    <location>
        <begin position="1"/>
        <end position="22"/>
    </location>
</feature>
<comment type="caution">
    <text evidence="7">The sequence shown here is derived from an EMBL/GenBank/DDBJ whole genome shotgun (WGS) entry which is preliminary data.</text>
</comment>
<dbReference type="OrthoDB" id="39591at2759"/>
<dbReference type="GO" id="GO:0000976">
    <property type="term" value="F:transcription cis-regulatory region binding"/>
    <property type="evidence" value="ECO:0007669"/>
    <property type="project" value="TreeGrafter"/>
</dbReference>
<proteinExistence type="predicted"/>
<dbReference type="InterPro" id="IPR051651">
    <property type="entry name" value="DMTF1_DNA-bind_reg"/>
</dbReference>
<evidence type="ECO:0000259" key="6">
    <source>
        <dbReference type="PROSITE" id="PS51294"/>
    </source>
</evidence>
<sequence length="549" mass="62936">MDTTSNISSLEPMEGSSKPIENSSAMDRLTGLLLGILDVIHADQLLKVFTESLSHALGKKNLNSIGNINLENLDTDLFLSENQLLMNKNEELEFQSNLEKRLEQLFLEIYPENTIVESGQNSQVDVQNQSHDVNHEPVSKTNSNNSENITISQHVLPENSETPVNIPISDLETHSDISESNSIHDPSSINNIIDSNTTDINSYLENEKHIYTANNLDHSHTSGSVEDLVAQFPGLISENIYEMAIALQQITRLKYPLNYDTNNHNQDVNYSEDSTLRLAPVQSTEVMNSNVSKTGKLNEKDVDELNYNQKQSYQESRGVRLQPSGIETNSEDYQLKQVLTLGRSQKRKIQSVNERWLSTNTLKRLRHLYGVNYLKGRFTKQENEKISQVVSQVCNEKGWTKEILLQFLFQKNPNDQDLYSGVWRQICSAIPNRPVQAMYHHIKRALNPKNYQGNWTEEQDEQLLFWVERLGSRWEIIGRRMNRTGTNCRDRWRNIKPGEARQKGRWTDQEKNNLFNCVLQARAQSGIVNTSEFTFGDEIEMHRNVEANG</sequence>
<gene>
    <name evidence="7" type="ORF">BB559_006495</name>
</gene>
<dbReference type="InterPro" id="IPR009057">
    <property type="entry name" value="Homeodomain-like_sf"/>
</dbReference>
<dbReference type="SUPFAM" id="SSF46689">
    <property type="entry name" value="Homeodomain-like"/>
    <property type="match status" value="1"/>
</dbReference>
<dbReference type="AlphaFoldDB" id="A0A2T9Y2D4"/>
<dbReference type="PROSITE" id="PS50090">
    <property type="entry name" value="MYB_LIKE"/>
    <property type="match status" value="1"/>
</dbReference>
<dbReference type="PANTHER" id="PTHR46380:SF2">
    <property type="entry name" value="CYCLIN-D-BINDING MYB-LIKE TRANSCRIPTION FACTOR 1"/>
    <property type="match status" value="1"/>
</dbReference>
<organism evidence="7 8">
    <name type="scientific">Furculomyces boomerangus</name>
    <dbReference type="NCBI Taxonomy" id="61424"/>
    <lineage>
        <taxon>Eukaryota</taxon>
        <taxon>Fungi</taxon>
        <taxon>Fungi incertae sedis</taxon>
        <taxon>Zoopagomycota</taxon>
        <taxon>Kickxellomycotina</taxon>
        <taxon>Harpellomycetes</taxon>
        <taxon>Harpellales</taxon>
        <taxon>Harpellaceae</taxon>
        <taxon>Furculomyces</taxon>
    </lineage>
</organism>
<keyword evidence="2" id="KW-0238">DNA-binding</keyword>
<dbReference type="PROSITE" id="PS51294">
    <property type="entry name" value="HTH_MYB"/>
    <property type="match status" value="1"/>
</dbReference>
<evidence type="ECO:0000313" key="8">
    <source>
        <dbReference type="Proteomes" id="UP000245699"/>
    </source>
</evidence>